<sequence>MVSEVLILGGGLAGASAALELARADVPVRLLERETGPHHKVCGEFLSIEAQHDLRRLGLDPVRLGAVPVDRVRLVSGGTRIEAALPFQALGLSRKCLDEALLEAAQSEGAQVERGVKVIALEEGKIATSTGSRTAERVFLATGKHEIRGARRDAGSGADYIGFKMHWRLAPRRMSEVGSAIELAPFDGGYAGLQCVAHDVLNLCLLVRRERFARLGGHWEDLLAELMRAPHLERLLGDAEAVFSRPLTIANLPYGYVCDPVSPLPPGVFRLGDQAAITAPLTGDGMAIATRSARLAVACLRAGSGPAEYHGKLQELVRSQVTRAMLLQRAVELPLAIRCVAGLLGLWPGVLGRLAGMTRLAQVPPM</sequence>
<dbReference type="PANTHER" id="PTHR42685">
    <property type="entry name" value="GERANYLGERANYL DIPHOSPHATE REDUCTASE"/>
    <property type="match status" value="1"/>
</dbReference>
<dbReference type="Gene3D" id="3.50.50.60">
    <property type="entry name" value="FAD/NAD(P)-binding domain"/>
    <property type="match status" value="1"/>
</dbReference>
<dbReference type="GO" id="GO:0071949">
    <property type="term" value="F:FAD binding"/>
    <property type="evidence" value="ECO:0007669"/>
    <property type="project" value="InterPro"/>
</dbReference>
<reference evidence="2" key="1">
    <citation type="journal article" date="2014" name="Int. J. Syst. Evol. Microbiol.">
        <title>Complete genome sequence of Corynebacterium casei LMG S-19264T (=DSM 44701T), isolated from a smear-ripened cheese.</title>
        <authorList>
            <consortium name="US DOE Joint Genome Institute (JGI-PGF)"/>
            <person name="Walter F."/>
            <person name="Albersmeier A."/>
            <person name="Kalinowski J."/>
            <person name="Ruckert C."/>
        </authorList>
    </citation>
    <scope>NUCLEOTIDE SEQUENCE</scope>
    <source>
        <strain evidence="2">CGMCC 1.15095</strain>
    </source>
</reference>
<organism evidence="2 3">
    <name type="scientific">Novosphingobium endophyticum</name>
    <dbReference type="NCBI Taxonomy" id="1955250"/>
    <lineage>
        <taxon>Bacteria</taxon>
        <taxon>Pseudomonadati</taxon>
        <taxon>Pseudomonadota</taxon>
        <taxon>Alphaproteobacteria</taxon>
        <taxon>Sphingomonadales</taxon>
        <taxon>Sphingomonadaceae</taxon>
        <taxon>Novosphingobium</taxon>
    </lineage>
</organism>
<comment type="caution">
    <text evidence="2">The sequence shown here is derived from an EMBL/GenBank/DDBJ whole genome shotgun (WGS) entry which is preliminary data.</text>
</comment>
<name>A0A916TS82_9SPHN</name>
<dbReference type="InterPro" id="IPR050407">
    <property type="entry name" value="Geranylgeranyl_reductase"/>
</dbReference>
<evidence type="ECO:0000259" key="1">
    <source>
        <dbReference type="Pfam" id="PF01494"/>
    </source>
</evidence>
<dbReference type="Pfam" id="PF01494">
    <property type="entry name" value="FAD_binding_3"/>
    <property type="match status" value="1"/>
</dbReference>
<evidence type="ECO:0000313" key="2">
    <source>
        <dbReference type="EMBL" id="GGB99700.1"/>
    </source>
</evidence>
<dbReference type="Proteomes" id="UP000608154">
    <property type="component" value="Unassembled WGS sequence"/>
</dbReference>
<accession>A0A916TS82</accession>
<dbReference type="PRINTS" id="PR00420">
    <property type="entry name" value="RNGMNOXGNASE"/>
</dbReference>
<dbReference type="AlphaFoldDB" id="A0A916TS82"/>
<evidence type="ECO:0000313" key="3">
    <source>
        <dbReference type="Proteomes" id="UP000608154"/>
    </source>
</evidence>
<gene>
    <name evidence="2" type="ORF">GCM10011494_17720</name>
</gene>
<dbReference type="EMBL" id="BMHK01000009">
    <property type="protein sequence ID" value="GGB99700.1"/>
    <property type="molecule type" value="Genomic_DNA"/>
</dbReference>
<dbReference type="InterPro" id="IPR002938">
    <property type="entry name" value="FAD-bd"/>
</dbReference>
<keyword evidence="3" id="KW-1185">Reference proteome</keyword>
<proteinExistence type="predicted"/>
<feature type="domain" description="FAD-binding" evidence="1">
    <location>
        <begin position="4"/>
        <end position="125"/>
    </location>
</feature>
<protein>
    <submittedName>
        <fullName evidence="2">FAD-dependent oxidoreductase</fullName>
    </submittedName>
</protein>
<dbReference type="SUPFAM" id="SSF51905">
    <property type="entry name" value="FAD/NAD(P)-binding domain"/>
    <property type="match status" value="1"/>
</dbReference>
<dbReference type="PANTHER" id="PTHR42685:SF19">
    <property type="entry name" value="POSSIBLE OXIDOREDUCTASE"/>
    <property type="match status" value="1"/>
</dbReference>
<reference evidence="2" key="2">
    <citation type="submission" date="2020-09" db="EMBL/GenBank/DDBJ databases">
        <authorList>
            <person name="Sun Q."/>
            <person name="Zhou Y."/>
        </authorList>
    </citation>
    <scope>NUCLEOTIDE SEQUENCE</scope>
    <source>
        <strain evidence="2">CGMCC 1.15095</strain>
    </source>
</reference>
<dbReference type="InterPro" id="IPR036188">
    <property type="entry name" value="FAD/NAD-bd_sf"/>
</dbReference>